<dbReference type="InterPro" id="IPR036736">
    <property type="entry name" value="ACP-like_sf"/>
</dbReference>
<dbReference type="InterPro" id="IPR009081">
    <property type="entry name" value="PP-bd_ACP"/>
</dbReference>
<dbReference type="GO" id="GO:0004312">
    <property type="term" value="F:fatty acid synthase activity"/>
    <property type="evidence" value="ECO:0007669"/>
    <property type="project" value="TreeGrafter"/>
</dbReference>
<dbReference type="InterPro" id="IPR014031">
    <property type="entry name" value="Ketoacyl_synth_C"/>
</dbReference>
<proteinExistence type="predicted"/>
<keyword evidence="7" id="KW-1185">Reference proteome</keyword>
<feature type="domain" description="Carrier" evidence="4">
    <location>
        <begin position="1159"/>
        <end position="1234"/>
    </location>
</feature>
<evidence type="ECO:0000256" key="2">
    <source>
        <dbReference type="ARBA" id="ARBA00022553"/>
    </source>
</evidence>
<dbReference type="Pfam" id="PF00109">
    <property type="entry name" value="ketoacyl-synt"/>
    <property type="match status" value="1"/>
</dbReference>
<dbReference type="Pfam" id="PF08659">
    <property type="entry name" value="KR"/>
    <property type="match status" value="1"/>
</dbReference>
<feature type="domain" description="Ketosynthase family 3 (KS3)" evidence="5">
    <location>
        <begin position="26"/>
        <end position="457"/>
    </location>
</feature>
<dbReference type="PROSITE" id="PS00012">
    <property type="entry name" value="PHOSPHOPANTETHEINE"/>
    <property type="match status" value="1"/>
</dbReference>
<dbReference type="GO" id="GO:0005886">
    <property type="term" value="C:plasma membrane"/>
    <property type="evidence" value="ECO:0007669"/>
    <property type="project" value="TreeGrafter"/>
</dbReference>
<dbReference type="Pfam" id="PF02801">
    <property type="entry name" value="Ketoacyl-synt_C"/>
    <property type="match status" value="1"/>
</dbReference>
<dbReference type="SMART" id="SM00822">
    <property type="entry name" value="PKS_KR"/>
    <property type="match status" value="1"/>
</dbReference>
<dbReference type="SMART" id="SM00825">
    <property type="entry name" value="PKS_KS"/>
    <property type="match status" value="1"/>
</dbReference>
<dbReference type="RefSeq" id="WP_273616189.1">
    <property type="nucleotide sequence ID" value="NZ_CP117416.1"/>
</dbReference>
<dbReference type="Gene3D" id="3.40.47.10">
    <property type="match status" value="1"/>
</dbReference>
<dbReference type="InterPro" id="IPR006162">
    <property type="entry name" value="Ppantetheine_attach_site"/>
</dbReference>
<evidence type="ECO:0000313" key="7">
    <source>
        <dbReference type="Proteomes" id="UP001220509"/>
    </source>
</evidence>
<dbReference type="GO" id="GO:0005737">
    <property type="term" value="C:cytoplasm"/>
    <property type="evidence" value="ECO:0007669"/>
    <property type="project" value="TreeGrafter"/>
</dbReference>
<protein>
    <submittedName>
        <fullName evidence="6">SDR family NAD(P)-dependent oxidoreductase</fullName>
    </submittedName>
</protein>
<dbReference type="EMBL" id="CP117416">
    <property type="protein sequence ID" value="WCT58028.1"/>
    <property type="molecule type" value="Genomic_DNA"/>
</dbReference>
<dbReference type="Proteomes" id="UP001220509">
    <property type="component" value="Chromosome"/>
</dbReference>
<dbReference type="InterPro" id="IPR016039">
    <property type="entry name" value="Thiolase-like"/>
</dbReference>
<name>A0AAX3M7W9_9BACL</name>
<organism evidence="6 7">
    <name type="scientific">Paenibacillus kyungheensis</name>
    <dbReference type="NCBI Taxonomy" id="1452732"/>
    <lineage>
        <taxon>Bacteria</taxon>
        <taxon>Bacillati</taxon>
        <taxon>Bacillota</taxon>
        <taxon>Bacilli</taxon>
        <taxon>Bacillales</taxon>
        <taxon>Paenibacillaceae</taxon>
        <taxon>Paenibacillus</taxon>
    </lineage>
</organism>
<dbReference type="Gene3D" id="1.10.1240.100">
    <property type="match status" value="1"/>
</dbReference>
<dbReference type="KEGG" id="pka:PQ456_11095"/>
<reference evidence="6 7" key="1">
    <citation type="submission" date="2023-02" db="EMBL/GenBank/DDBJ databases">
        <title>Genome sequence of Paenibacillus kyungheensis KACC 18744.</title>
        <authorList>
            <person name="Kim S."/>
            <person name="Heo J."/>
            <person name="Kwon S.-W."/>
        </authorList>
    </citation>
    <scope>NUCLEOTIDE SEQUENCE [LARGE SCALE GENOMIC DNA]</scope>
    <source>
        <strain evidence="6 7">KACC 18744</strain>
    </source>
</reference>
<dbReference type="CDD" id="cd08953">
    <property type="entry name" value="KR_2_SDR_x"/>
    <property type="match status" value="1"/>
</dbReference>
<dbReference type="InterPro" id="IPR014030">
    <property type="entry name" value="Ketoacyl_synth_N"/>
</dbReference>
<dbReference type="InterPro" id="IPR049490">
    <property type="entry name" value="C883_1060-like_KR_N"/>
</dbReference>
<dbReference type="Gene3D" id="3.40.50.720">
    <property type="entry name" value="NAD(P)-binding Rossmann-like Domain"/>
    <property type="match status" value="1"/>
</dbReference>
<evidence type="ECO:0000313" key="6">
    <source>
        <dbReference type="EMBL" id="WCT58028.1"/>
    </source>
</evidence>
<sequence length="1275" mass="142081">MGNLLGFSIMGKNIEEYPLELEKISKKSIAIIGMDVRFPQANNPQSFWHNLVNGTDSIRDFPLSRRLDTDPYLRQKGLDYEHFSYIKGAFLEGIDHFDYRFFGLSHREASLMDPCQRLFLQTAWQAIENSGYGGNCLVGSNTGVYLGFSNDFDTETTYKRYIADLEPESVPLAITANIKAIIGSRISYLLDLRGPNLLIDTTCSSSLVAVHTACQAIRNGECDMALAGGVELHLLPLNVTDREKMGIESSDYKTKSFDDSSNGSGNGEGVAVVVLKSLDRAIRDRDPIYAVIKGSAVNQDGSSAGLTAPNASAQEQVILRAWKEADIDPAQLSYVEAHGSGTPLGDPIEATGLTNAFAHFTDMKQFCGIGSVKTNLGHLGNSAGVAGLIKSVLALKHKQLPASLHFQKPNNKINFKSSPLYMVDELMDWPMQGDSPRYCGVSSFGLSGTNCHMVLEEAPKQERAIMRTNNEKGLLPLSAKSIWSLQRLVESYDKHLTESQEISLVDLCYTAAVGRGHYTHRLAIVFDGLTDLKSIIHKLASQGVDKVEPPNVVYSVLKSNNTVDSSQAGVGLADSDQTDWHECARLYTAGVVIRWQDLYSEGQRIHLPVYPFEPIRCWLDIPVKDNYYHVIDWQPFEYSSTIDDGLVAKGTVLVLKDKHERADRLRKTLERNQMQVVEIEIGSDNEYSQLHETSYVLGHLQDHYDRLLAEFPDGTVTHIVHMASLSGGQSPQTIEELEEEQQRGANSLFYLTKSILRNKWKKRIHLLLLGQGIYEVTKNEAVLHPEAATLIGLGKVVSHEYPHIACRCLDIDEATTDEQITAVLERKQVPYMLASREGLLYSETLKPFDLQTNEDERIEFKSDGVYLITGGLGGMALEIAKYLSTKQKLNLALLSRSSFPDRKQWNQLLREGSSRKIRERILSLQEIEANGAHVQLYTADVANKHQMADVVTSLESTYGRINGIIHCAGVAGNGFLVRKEQATFEEVLSPKTKGTWLIDRLTESDPPDFFLLFSSISSLMSAVGQGDYTAANAYLDAFARARTRRGLRTLSLNWAMWKETGMAVDYNVQNDSSFKELYTQEALLALDKVIHTKASNVVVGELKHSEMQTLLTEDNFGFLSSELRSRITERMAIQGKPKVDEEQSVQPTIHITLKGKEEGDFSDNEQQLAAIWSNLLGMESISVHDNFYDIGGNSILATHLLRALDEAYPNHFDITDIFSYPTVSLMAEYLERRLDDVEQSGSSLDELLDRLSEGDLSVEEASELMKSVGEDQWKT</sequence>
<dbReference type="SUPFAM" id="SSF51735">
    <property type="entry name" value="NAD(P)-binding Rossmann-fold domains"/>
    <property type="match status" value="2"/>
</dbReference>
<evidence type="ECO:0000259" key="4">
    <source>
        <dbReference type="PROSITE" id="PS50075"/>
    </source>
</evidence>
<accession>A0AAX3M7W9</accession>
<dbReference type="InterPro" id="IPR013968">
    <property type="entry name" value="PKS_KR"/>
</dbReference>
<dbReference type="SUPFAM" id="SSF53901">
    <property type="entry name" value="Thiolase-like"/>
    <property type="match status" value="1"/>
</dbReference>
<dbReference type="Pfam" id="PF21394">
    <property type="entry name" value="Beta-ketacyl_N"/>
    <property type="match status" value="1"/>
</dbReference>
<gene>
    <name evidence="6" type="ORF">PQ456_11095</name>
</gene>
<keyword evidence="1" id="KW-0596">Phosphopantetheine</keyword>
<dbReference type="PANTHER" id="PTHR43775">
    <property type="entry name" value="FATTY ACID SYNTHASE"/>
    <property type="match status" value="1"/>
</dbReference>
<dbReference type="GO" id="GO:0031177">
    <property type="term" value="F:phosphopantetheine binding"/>
    <property type="evidence" value="ECO:0007669"/>
    <property type="project" value="InterPro"/>
</dbReference>
<dbReference type="InterPro" id="IPR020841">
    <property type="entry name" value="PKS_Beta-ketoAc_synthase_dom"/>
</dbReference>
<keyword evidence="2" id="KW-0597">Phosphoprotein</keyword>
<dbReference type="InterPro" id="IPR050091">
    <property type="entry name" value="PKS_NRPS_Biosynth_Enz"/>
</dbReference>
<dbReference type="Pfam" id="PF00550">
    <property type="entry name" value="PP-binding"/>
    <property type="match status" value="1"/>
</dbReference>
<dbReference type="PANTHER" id="PTHR43775:SF37">
    <property type="entry name" value="SI:DKEY-61P9.11"/>
    <property type="match status" value="1"/>
</dbReference>
<dbReference type="InterPro" id="IPR057326">
    <property type="entry name" value="KR_dom"/>
</dbReference>
<dbReference type="CDD" id="cd00833">
    <property type="entry name" value="PKS"/>
    <property type="match status" value="1"/>
</dbReference>
<dbReference type="SMART" id="SM00823">
    <property type="entry name" value="PKS_PP"/>
    <property type="match status" value="1"/>
</dbReference>
<evidence type="ECO:0000256" key="3">
    <source>
        <dbReference type="ARBA" id="ARBA00022679"/>
    </source>
</evidence>
<dbReference type="GO" id="GO:0006633">
    <property type="term" value="P:fatty acid biosynthetic process"/>
    <property type="evidence" value="ECO:0007669"/>
    <property type="project" value="TreeGrafter"/>
</dbReference>
<dbReference type="GO" id="GO:0071770">
    <property type="term" value="P:DIM/DIP cell wall layer assembly"/>
    <property type="evidence" value="ECO:0007669"/>
    <property type="project" value="TreeGrafter"/>
</dbReference>
<evidence type="ECO:0000256" key="1">
    <source>
        <dbReference type="ARBA" id="ARBA00022450"/>
    </source>
</evidence>
<dbReference type="InterPro" id="IPR036291">
    <property type="entry name" value="NAD(P)-bd_dom_sf"/>
</dbReference>
<keyword evidence="3" id="KW-0808">Transferase</keyword>
<dbReference type="PROSITE" id="PS52004">
    <property type="entry name" value="KS3_2"/>
    <property type="match status" value="1"/>
</dbReference>
<dbReference type="Gene3D" id="1.10.1200.10">
    <property type="entry name" value="ACP-like"/>
    <property type="match status" value="1"/>
</dbReference>
<dbReference type="AlphaFoldDB" id="A0AAX3M7W9"/>
<evidence type="ECO:0000259" key="5">
    <source>
        <dbReference type="PROSITE" id="PS52004"/>
    </source>
</evidence>
<dbReference type="PROSITE" id="PS50075">
    <property type="entry name" value="CARRIER"/>
    <property type="match status" value="1"/>
</dbReference>
<dbReference type="Pfam" id="PF22621">
    <property type="entry name" value="CurL-like_PKS_C"/>
    <property type="match status" value="1"/>
</dbReference>
<dbReference type="SUPFAM" id="SSF47336">
    <property type="entry name" value="ACP-like"/>
    <property type="match status" value="1"/>
</dbReference>
<dbReference type="InterPro" id="IPR020806">
    <property type="entry name" value="PKS_PP-bd"/>
</dbReference>